<dbReference type="AlphaFoldDB" id="A0A4R6Q2A8"/>
<evidence type="ECO:0000259" key="12">
    <source>
        <dbReference type="PROSITE" id="PS51898"/>
    </source>
</evidence>
<evidence type="ECO:0000256" key="2">
    <source>
        <dbReference type="ARBA" id="ARBA00004496"/>
    </source>
</evidence>
<comment type="similarity">
    <text evidence="3">Belongs to the 'phage' integrase family.</text>
</comment>
<evidence type="ECO:0000313" key="14">
    <source>
        <dbReference type="EMBL" id="TDP56364.1"/>
    </source>
</evidence>
<evidence type="ECO:0000256" key="1">
    <source>
        <dbReference type="ARBA" id="ARBA00003283"/>
    </source>
</evidence>
<organism evidence="14 15">
    <name type="scientific">Aminicella lysinilytica</name>
    <dbReference type="NCBI Taxonomy" id="433323"/>
    <lineage>
        <taxon>Bacteria</taxon>
        <taxon>Bacillati</taxon>
        <taxon>Bacillota</taxon>
        <taxon>Clostridia</taxon>
        <taxon>Peptostreptococcales</taxon>
        <taxon>Anaerovoracaceae</taxon>
        <taxon>Aminicella</taxon>
    </lineage>
</organism>
<dbReference type="Gene3D" id="1.10.443.10">
    <property type="entry name" value="Intergrase catalytic core"/>
    <property type="match status" value="1"/>
</dbReference>
<evidence type="ECO:0000256" key="7">
    <source>
        <dbReference type="ARBA" id="ARBA00022908"/>
    </source>
</evidence>
<keyword evidence="9" id="KW-0233">DNA recombination</keyword>
<feature type="domain" description="Core-binding (CB)" evidence="13">
    <location>
        <begin position="42"/>
        <end position="124"/>
    </location>
</feature>
<dbReference type="GO" id="GO:0006310">
    <property type="term" value="P:DNA recombination"/>
    <property type="evidence" value="ECO:0007669"/>
    <property type="project" value="UniProtKB-KW"/>
</dbReference>
<dbReference type="InterPro" id="IPR010998">
    <property type="entry name" value="Integrase_recombinase_N"/>
</dbReference>
<dbReference type="GO" id="GO:0015074">
    <property type="term" value="P:DNA integration"/>
    <property type="evidence" value="ECO:0007669"/>
    <property type="project" value="UniProtKB-KW"/>
</dbReference>
<dbReference type="GO" id="GO:0007059">
    <property type="term" value="P:chromosome segregation"/>
    <property type="evidence" value="ECO:0007669"/>
    <property type="project" value="UniProtKB-KW"/>
</dbReference>
<evidence type="ECO:0000256" key="4">
    <source>
        <dbReference type="ARBA" id="ARBA00022490"/>
    </source>
</evidence>
<feature type="domain" description="Tyr recombinase" evidence="12">
    <location>
        <begin position="145"/>
        <end position="318"/>
    </location>
</feature>
<dbReference type="InterPro" id="IPR013762">
    <property type="entry name" value="Integrase-like_cat_sf"/>
</dbReference>
<keyword evidence="8 11" id="KW-0238">DNA-binding</keyword>
<evidence type="ECO:0000256" key="3">
    <source>
        <dbReference type="ARBA" id="ARBA00008857"/>
    </source>
</evidence>
<dbReference type="EMBL" id="SNXO01000016">
    <property type="protein sequence ID" value="TDP56364.1"/>
    <property type="molecule type" value="Genomic_DNA"/>
</dbReference>
<dbReference type="OrthoDB" id="9801717at2"/>
<dbReference type="InterPro" id="IPR044068">
    <property type="entry name" value="CB"/>
</dbReference>
<dbReference type="RefSeq" id="WP_133528416.1">
    <property type="nucleotide sequence ID" value="NZ_SNXO01000016.1"/>
</dbReference>
<dbReference type="Pfam" id="PF00589">
    <property type="entry name" value="Phage_integrase"/>
    <property type="match status" value="1"/>
</dbReference>
<keyword evidence="4" id="KW-0963">Cytoplasm</keyword>
<name>A0A4R6Q2A8_9FIRM</name>
<dbReference type="InterPro" id="IPR011010">
    <property type="entry name" value="DNA_brk_join_enz"/>
</dbReference>
<accession>A0A4R6Q2A8</accession>
<dbReference type="InterPro" id="IPR050090">
    <property type="entry name" value="Tyrosine_recombinase_XerCD"/>
</dbReference>
<dbReference type="Gene3D" id="1.10.150.130">
    <property type="match status" value="1"/>
</dbReference>
<evidence type="ECO:0000256" key="8">
    <source>
        <dbReference type="ARBA" id="ARBA00023125"/>
    </source>
</evidence>
<comment type="caution">
    <text evidence="14">The sequence shown here is derived from an EMBL/GenBank/DDBJ whole genome shotgun (WGS) entry which is preliminary data.</text>
</comment>
<protein>
    <submittedName>
        <fullName evidence="14">Integrase/recombinase XerD</fullName>
    </submittedName>
</protein>
<dbReference type="Proteomes" id="UP000295500">
    <property type="component" value="Unassembled WGS sequence"/>
</dbReference>
<proteinExistence type="inferred from homology"/>
<evidence type="ECO:0000256" key="6">
    <source>
        <dbReference type="ARBA" id="ARBA00022829"/>
    </source>
</evidence>
<comment type="function">
    <text evidence="1">Site-specific tyrosine recombinase, which acts by catalyzing the cutting and rejoining of the recombining DNA molecules.</text>
</comment>
<dbReference type="NCBIfam" id="NF040815">
    <property type="entry name" value="recomb_XerA_Arch"/>
    <property type="match status" value="1"/>
</dbReference>
<dbReference type="InterPro" id="IPR004107">
    <property type="entry name" value="Integrase_SAM-like_N"/>
</dbReference>
<keyword evidence="7" id="KW-0229">DNA integration</keyword>
<dbReference type="PANTHER" id="PTHR30349">
    <property type="entry name" value="PHAGE INTEGRASE-RELATED"/>
    <property type="match status" value="1"/>
</dbReference>
<keyword evidence="6" id="KW-0159">Chromosome partition</keyword>
<dbReference type="PROSITE" id="PS51898">
    <property type="entry name" value="TYR_RECOMBINASE"/>
    <property type="match status" value="1"/>
</dbReference>
<sequence>MEEKIIAVINEMAEVLNVAQLKKLQEVMLKKFADNEAEKQTIANDEYLRLFLEAKTVEGCSQRTIAYYRTTMERLLSKLDNSVRRVTTENMRSYLAEYQNWNDCSKVTVDNVRRNISSFFSWLEEEDYILKSPMRRIHKIRTKKPVKNVITDECIEKLRDGCTELRDVAIIDLLYSTGMRVGELVNLNIDDINFESRECVVFGKGDKERIVYFDAKAKIHLQKYISSRSDQERALFVSLDAPYNRLKISGVEIRLRELGRKLNLEKIHPHKFRRTMATRAIDKGMPIEQVQRILGHSQIDTTMQYAIVNQNNVKVSHQKFIA</sequence>
<dbReference type="PANTHER" id="PTHR30349:SF77">
    <property type="entry name" value="TYROSINE RECOMBINASE XERC"/>
    <property type="match status" value="1"/>
</dbReference>
<dbReference type="PROSITE" id="PS51900">
    <property type="entry name" value="CB"/>
    <property type="match status" value="1"/>
</dbReference>
<comment type="subcellular location">
    <subcellularLocation>
        <location evidence="2">Cytoplasm</location>
    </subcellularLocation>
</comment>
<keyword evidence="10" id="KW-0131">Cell cycle</keyword>
<evidence type="ECO:0000313" key="15">
    <source>
        <dbReference type="Proteomes" id="UP000295500"/>
    </source>
</evidence>
<evidence type="ECO:0000256" key="11">
    <source>
        <dbReference type="PROSITE-ProRule" id="PRU01248"/>
    </source>
</evidence>
<dbReference type="Pfam" id="PF13495">
    <property type="entry name" value="Phage_int_SAM_4"/>
    <property type="match status" value="1"/>
</dbReference>
<evidence type="ECO:0000256" key="5">
    <source>
        <dbReference type="ARBA" id="ARBA00022618"/>
    </source>
</evidence>
<keyword evidence="5" id="KW-0132">Cell division</keyword>
<dbReference type="GO" id="GO:0003677">
    <property type="term" value="F:DNA binding"/>
    <property type="evidence" value="ECO:0007669"/>
    <property type="project" value="UniProtKB-UniRule"/>
</dbReference>
<evidence type="ECO:0000256" key="9">
    <source>
        <dbReference type="ARBA" id="ARBA00023172"/>
    </source>
</evidence>
<evidence type="ECO:0000256" key="10">
    <source>
        <dbReference type="ARBA" id="ARBA00023306"/>
    </source>
</evidence>
<keyword evidence="15" id="KW-1185">Reference proteome</keyword>
<gene>
    <name evidence="14" type="ORF">EV211_11627</name>
</gene>
<reference evidence="14 15" key="1">
    <citation type="submission" date="2019-03" db="EMBL/GenBank/DDBJ databases">
        <title>Genomic Encyclopedia of Type Strains, Phase IV (KMG-IV): sequencing the most valuable type-strain genomes for metagenomic binning, comparative biology and taxonomic classification.</title>
        <authorList>
            <person name="Goeker M."/>
        </authorList>
    </citation>
    <scope>NUCLEOTIDE SEQUENCE [LARGE SCALE GENOMIC DNA]</scope>
    <source>
        <strain evidence="14 15">DSM 28287</strain>
    </source>
</reference>
<dbReference type="GO" id="GO:0051301">
    <property type="term" value="P:cell division"/>
    <property type="evidence" value="ECO:0007669"/>
    <property type="project" value="UniProtKB-KW"/>
</dbReference>
<dbReference type="InterPro" id="IPR002104">
    <property type="entry name" value="Integrase_catalytic"/>
</dbReference>
<evidence type="ECO:0000259" key="13">
    <source>
        <dbReference type="PROSITE" id="PS51900"/>
    </source>
</evidence>
<dbReference type="GO" id="GO:0005737">
    <property type="term" value="C:cytoplasm"/>
    <property type="evidence" value="ECO:0007669"/>
    <property type="project" value="UniProtKB-SubCell"/>
</dbReference>
<dbReference type="SUPFAM" id="SSF56349">
    <property type="entry name" value="DNA breaking-rejoining enzymes"/>
    <property type="match status" value="1"/>
</dbReference>